<accession>A0A1D1W2Y7</accession>
<evidence type="ECO:0000256" key="1">
    <source>
        <dbReference type="SAM" id="MobiDB-lite"/>
    </source>
</evidence>
<comment type="caution">
    <text evidence="2">The sequence shown here is derived from an EMBL/GenBank/DDBJ whole genome shotgun (WGS) entry which is preliminary data.</text>
</comment>
<feature type="compositionally biased region" description="Acidic residues" evidence="1">
    <location>
        <begin position="94"/>
        <end position="104"/>
    </location>
</feature>
<keyword evidence="3" id="KW-1185">Reference proteome</keyword>
<feature type="region of interest" description="Disordered" evidence="1">
    <location>
        <begin position="94"/>
        <end position="122"/>
    </location>
</feature>
<dbReference type="Proteomes" id="UP000186922">
    <property type="component" value="Unassembled WGS sequence"/>
</dbReference>
<name>A0A1D1W2Y7_RAMVA</name>
<gene>
    <name evidence="2" type="primary">RvY_16483-1</name>
    <name evidence="2" type="synonym">RvY_16483.1</name>
    <name evidence="2" type="ORF">RvY_16483</name>
</gene>
<organism evidence="2 3">
    <name type="scientific">Ramazzottius varieornatus</name>
    <name type="common">Water bear</name>
    <name type="synonym">Tardigrade</name>
    <dbReference type="NCBI Taxonomy" id="947166"/>
    <lineage>
        <taxon>Eukaryota</taxon>
        <taxon>Metazoa</taxon>
        <taxon>Ecdysozoa</taxon>
        <taxon>Tardigrada</taxon>
        <taxon>Eutardigrada</taxon>
        <taxon>Parachela</taxon>
        <taxon>Hypsibioidea</taxon>
        <taxon>Ramazzottiidae</taxon>
        <taxon>Ramazzottius</taxon>
    </lineage>
</organism>
<protein>
    <submittedName>
        <fullName evidence="2">Uncharacterized protein</fullName>
    </submittedName>
</protein>
<dbReference type="EMBL" id="BDGG01000013">
    <property type="protein sequence ID" value="GAV06508.1"/>
    <property type="molecule type" value="Genomic_DNA"/>
</dbReference>
<evidence type="ECO:0000313" key="3">
    <source>
        <dbReference type="Proteomes" id="UP000186922"/>
    </source>
</evidence>
<sequence length="122" mass="13527">MKEVHTANRNRLQLSLVSGMCTLKMKFFREDNVREAEKQKKTEKKAGEGEITSRCGVPTIEIEGAAIAGQGSRSDDLMRLESRTSELDELFAQDYEGAEEDGDGDQPALSASCGRRRQIEST</sequence>
<dbReference type="AlphaFoldDB" id="A0A1D1W2Y7"/>
<evidence type="ECO:0000313" key="2">
    <source>
        <dbReference type="EMBL" id="GAV06508.1"/>
    </source>
</evidence>
<reference evidence="2 3" key="1">
    <citation type="journal article" date="2016" name="Nat. Commun.">
        <title>Extremotolerant tardigrade genome and improved radiotolerance of human cultured cells by tardigrade-unique protein.</title>
        <authorList>
            <person name="Hashimoto T."/>
            <person name="Horikawa D.D."/>
            <person name="Saito Y."/>
            <person name="Kuwahara H."/>
            <person name="Kozuka-Hata H."/>
            <person name="Shin-I T."/>
            <person name="Minakuchi Y."/>
            <person name="Ohishi K."/>
            <person name="Motoyama A."/>
            <person name="Aizu T."/>
            <person name="Enomoto A."/>
            <person name="Kondo K."/>
            <person name="Tanaka S."/>
            <person name="Hara Y."/>
            <person name="Koshikawa S."/>
            <person name="Sagara H."/>
            <person name="Miura T."/>
            <person name="Yokobori S."/>
            <person name="Miyagawa K."/>
            <person name="Suzuki Y."/>
            <person name="Kubo T."/>
            <person name="Oyama M."/>
            <person name="Kohara Y."/>
            <person name="Fujiyama A."/>
            <person name="Arakawa K."/>
            <person name="Katayama T."/>
            <person name="Toyoda A."/>
            <person name="Kunieda T."/>
        </authorList>
    </citation>
    <scope>NUCLEOTIDE SEQUENCE [LARGE SCALE GENOMIC DNA]</scope>
    <source>
        <strain evidence="2 3">YOKOZUNA-1</strain>
    </source>
</reference>
<proteinExistence type="predicted"/>